<evidence type="ECO:0000256" key="17">
    <source>
        <dbReference type="SAM" id="Phobius"/>
    </source>
</evidence>
<keyword evidence="20" id="KW-1185">Reference proteome</keyword>
<evidence type="ECO:0000256" key="13">
    <source>
        <dbReference type="ARBA" id="ARBA00023014"/>
    </source>
</evidence>
<keyword evidence="17" id="KW-0472">Membrane</keyword>
<comment type="function">
    <text evidence="14">Member of the two-component regulatory system NreB/NreC involved in the control of dissimilatory nitrate/nitrite reduction in response to oxygen. NreB functions as a direct oxygen sensor histidine kinase which is autophosphorylated, in the absence of oxygen, probably at the conserved histidine residue, and transfers its phosphate group probably to a conserved aspartate residue of NreC. NreB/NreC activates the expression of the nitrate (narGHJI) and nitrite (nir) reductase operons, as well as the putative nitrate transporter gene narT.</text>
</comment>
<evidence type="ECO:0000256" key="11">
    <source>
        <dbReference type="ARBA" id="ARBA00023004"/>
    </source>
</evidence>
<dbReference type="Pfam" id="PF02518">
    <property type="entry name" value="HATPase_c"/>
    <property type="match status" value="1"/>
</dbReference>
<protein>
    <recommendedName>
        <fullName evidence="5">Oxygen sensor histidine kinase NreB</fullName>
        <ecNumber evidence="4">2.7.13.3</ecNumber>
    </recommendedName>
    <alternativeName>
        <fullName evidence="15">Nitrogen regulation protein B</fullName>
    </alternativeName>
</protein>
<dbReference type="InterPro" id="IPR050482">
    <property type="entry name" value="Sensor_HK_TwoCompSys"/>
</dbReference>
<dbReference type="GO" id="GO:0051539">
    <property type="term" value="F:4 iron, 4 sulfur cluster binding"/>
    <property type="evidence" value="ECO:0007669"/>
    <property type="project" value="UniProtKB-KW"/>
</dbReference>
<feature type="transmembrane region" description="Helical" evidence="17">
    <location>
        <begin position="81"/>
        <end position="114"/>
    </location>
</feature>
<dbReference type="PROSITE" id="PS50109">
    <property type="entry name" value="HIS_KIN"/>
    <property type="match status" value="1"/>
</dbReference>
<evidence type="ECO:0000256" key="15">
    <source>
        <dbReference type="ARBA" id="ARBA00030800"/>
    </source>
</evidence>
<feature type="transmembrane region" description="Helical" evidence="17">
    <location>
        <begin position="12"/>
        <end position="32"/>
    </location>
</feature>
<comment type="catalytic activity">
    <reaction evidence="1">
        <text>ATP + protein L-histidine = ADP + protein N-phospho-L-histidine.</text>
        <dbReference type="EC" id="2.7.13.3"/>
    </reaction>
</comment>
<evidence type="ECO:0000256" key="4">
    <source>
        <dbReference type="ARBA" id="ARBA00012438"/>
    </source>
</evidence>
<keyword evidence="7" id="KW-0963">Cytoplasm</keyword>
<keyword evidence="13" id="KW-0411">Iron-sulfur</keyword>
<evidence type="ECO:0000256" key="1">
    <source>
        <dbReference type="ARBA" id="ARBA00000085"/>
    </source>
</evidence>
<evidence type="ECO:0000313" key="20">
    <source>
        <dbReference type="Proteomes" id="UP000469215"/>
    </source>
</evidence>
<comment type="caution">
    <text evidence="19">The sequence shown here is derived from an EMBL/GenBank/DDBJ whole genome shotgun (WGS) entry which is preliminary data.</text>
</comment>
<evidence type="ECO:0000256" key="9">
    <source>
        <dbReference type="ARBA" id="ARBA00022723"/>
    </source>
</evidence>
<evidence type="ECO:0000256" key="6">
    <source>
        <dbReference type="ARBA" id="ARBA00022485"/>
    </source>
</evidence>
<dbReference type="SUPFAM" id="SSF55874">
    <property type="entry name" value="ATPase domain of HSP90 chaperone/DNA topoisomerase II/histidine kinase"/>
    <property type="match status" value="1"/>
</dbReference>
<keyword evidence="8" id="KW-0808">Transferase</keyword>
<dbReference type="SMART" id="SM00387">
    <property type="entry name" value="HATPase_c"/>
    <property type="match status" value="1"/>
</dbReference>
<evidence type="ECO:0000256" key="12">
    <source>
        <dbReference type="ARBA" id="ARBA00023012"/>
    </source>
</evidence>
<gene>
    <name evidence="19" type="ORF">GSY69_13200</name>
</gene>
<evidence type="ECO:0000256" key="16">
    <source>
        <dbReference type="SAM" id="MobiDB-lite"/>
    </source>
</evidence>
<evidence type="ECO:0000256" key="2">
    <source>
        <dbReference type="ARBA" id="ARBA00001966"/>
    </source>
</evidence>
<evidence type="ECO:0000256" key="3">
    <source>
        <dbReference type="ARBA" id="ARBA00004496"/>
    </source>
</evidence>
<feature type="transmembrane region" description="Helical" evidence="17">
    <location>
        <begin position="44"/>
        <end position="61"/>
    </location>
</feature>
<feature type="domain" description="Histidine kinase" evidence="18">
    <location>
        <begin position="313"/>
        <end position="399"/>
    </location>
</feature>
<feature type="region of interest" description="Disordered" evidence="16">
    <location>
        <begin position="379"/>
        <end position="414"/>
    </location>
</feature>
<accession>A0A6N9HA39</accession>
<dbReference type="GO" id="GO:0016020">
    <property type="term" value="C:membrane"/>
    <property type="evidence" value="ECO:0007669"/>
    <property type="project" value="InterPro"/>
</dbReference>
<dbReference type="PRINTS" id="PR00344">
    <property type="entry name" value="BCTRLSENSOR"/>
</dbReference>
<dbReference type="InterPro" id="IPR017205">
    <property type="entry name" value="Sig_transdc_His_kinase_ChrS"/>
</dbReference>
<dbReference type="Gene3D" id="3.30.565.10">
    <property type="entry name" value="Histidine kinase-like ATPase, C-terminal domain"/>
    <property type="match status" value="1"/>
</dbReference>
<dbReference type="InterPro" id="IPR011712">
    <property type="entry name" value="Sig_transdc_His_kin_sub3_dim/P"/>
</dbReference>
<feature type="transmembrane region" description="Helical" evidence="17">
    <location>
        <begin position="121"/>
        <end position="139"/>
    </location>
</feature>
<dbReference type="InterPro" id="IPR036890">
    <property type="entry name" value="HATPase_C_sf"/>
</dbReference>
<evidence type="ECO:0000259" key="18">
    <source>
        <dbReference type="PROSITE" id="PS50109"/>
    </source>
</evidence>
<evidence type="ECO:0000256" key="5">
    <source>
        <dbReference type="ARBA" id="ARBA00017322"/>
    </source>
</evidence>
<dbReference type="PANTHER" id="PTHR24421">
    <property type="entry name" value="NITRATE/NITRITE SENSOR PROTEIN NARX-RELATED"/>
    <property type="match status" value="1"/>
</dbReference>
<comment type="subcellular location">
    <subcellularLocation>
        <location evidence="3">Cytoplasm</location>
    </subcellularLocation>
</comment>
<evidence type="ECO:0000313" key="19">
    <source>
        <dbReference type="EMBL" id="MYM20889.1"/>
    </source>
</evidence>
<keyword evidence="17" id="KW-0812">Transmembrane</keyword>
<evidence type="ECO:0000256" key="10">
    <source>
        <dbReference type="ARBA" id="ARBA00022777"/>
    </source>
</evidence>
<feature type="transmembrane region" description="Helical" evidence="17">
    <location>
        <begin position="145"/>
        <end position="167"/>
    </location>
</feature>
<evidence type="ECO:0000256" key="8">
    <source>
        <dbReference type="ARBA" id="ARBA00022679"/>
    </source>
</evidence>
<keyword evidence="10 19" id="KW-0418">Kinase</keyword>
<name>A0A6N9HA39_9MICO</name>
<organism evidence="19 20">
    <name type="scientific">Brevibacterium rongguiense</name>
    <dbReference type="NCBI Taxonomy" id="2695267"/>
    <lineage>
        <taxon>Bacteria</taxon>
        <taxon>Bacillati</taxon>
        <taxon>Actinomycetota</taxon>
        <taxon>Actinomycetes</taxon>
        <taxon>Micrococcales</taxon>
        <taxon>Brevibacteriaceae</taxon>
        <taxon>Brevibacterium</taxon>
    </lineage>
</organism>
<keyword evidence="6" id="KW-0004">4Fe-4S</keyword>
<dbReference type="InterPro" id="IPR005467">
    <property type="entry name" value="His_kinase_dom"/>
</dbReference>
<dbReference type="Pfam" id="PF07730">
    <property type="entry name" value="HisKA_3"/>
    <property type="match status" value="1"/>
</dbReference>
<dbReference type="GO" id="GO:0000155">
    <property type="term" value="F:phosphorelay sensor kinase activity"/>
    <property type="evidence" value="ECO:0007669"/>
    <property type="project" value="InterPro"/>
</dbReference>
<evidence type="ECO:0000256" key="7">
    <source>
        <dbReference type="ARBA" id="ARBA00022490"/>
    </source>
</evidence>
<dbReference type="InterPro" id="IPR003594">
    <property type="entry name" value="HATPase_dom"/>
</dbReference>
<dbReference type="EMBL" id="WWEQ01000091">
    <property type="protein sequence ID" value="MYM20889.1"/>
    <property type="molecule type" value="Genomic_DNA"/>
</dbReference>
<dbReference type="PIRSF" id="PIRSF037434">
    <property type="entry name" value="STHK_ChrS"/>
    <property type="match status" value="1"/>
</dbReference>
<proteinExistence type="predicted"/>
<dbReference type="GO" id="GO:0046872">
    <property type="term" value="F:metal ion binding"/>
    <property type="evidence" value="ECO:0007669"/>
    <property type="project" value="UniProtKB-KW"/>
</dbReference>
<sequence length="414" mass="43021">MEKTGGTTAELLRWMRVALHVSFAALLALGLLRSLAARPGAATAVLICALAAALAAVYVAGTSAEIRHAHHGSRFDPRPLAAAWFAVCASLWCGLVLMDANFSWLAFPLFFLAIHLLPRAWAALAIAALVGCVALAQALHSPGRFDAAVVIGPVFGAALAVLVSVFYRRLVEDSLRHQRALAELEAAQSDLALSQHEAGRLAERNRLAADIHDTLAQGFSSIILLARAARAAGEESDAGAGRLALIESTAAENLAQARTFFAAESAAADLPEQIAALARRTQEAAAAIGLDLSVEASVEGEPARVPEDTAAAVLRAAQSLLSNVLRHSGARRAHVGLAYWPDALSLDVVDDGRGFDPAADAGFGLRALRGRADAAGGDLAVESEPGAGTAVSLRLPLPARTQPTPSPAAEERPQ</sequence>
<keyword evidence="12" id="KW-0902">Two-component regulatory system</keyword>
<dbReference type="GO" id="GO:0046983">
    <property type="term" value="F:protein dimerization activity"/>
    <property type="evidence" value="ECO:0007669"/>
    <property type="project" value="InterPro"/>
</dbReference>
<evidence type="ECO:0000256" key="14">
    <source>
        <dbReference type="ARBA" id="ARBA00024827"/>
    </source>
</evidence>
<dbReference type="InterPro" id="IPR004358">
    <property type="entry name" value="Sig_transdc_His_kin-like_C"/>
</dbReference>
<dbReference type="Proteomes" id="UP000469215">
    <property type="component" value="Unassembled WGS sequence"/>
</dbReference>
<dbReference type="GO" id="GO:0005737">
    <property type="term" value="C:cytoplasm"/>
    <property type="evidence" value="ECO:0007669"/>
    <property type="project" value="UniProtKB-SubCell"/>
</dbReference>
<keyword evidence="17" id="KW-1133">Transmembrane helix</keyword>
<dbReference type="Gene3D" id="1.20.5.1930">
    <property type="match status" value="1"/>
</dbReference>
<comment type="cofactor">
    <cofactor evidence="2">
        <name>[4Fe-4S] cluster</name>
        <dbReference type="ChEBI" id="CHEBI:49883"/>
    </cofactor>
</comment>
<dbReference type="AlphaFoldDB" id="A0A6N9HA39"/>
<dbReference type="CDD" id="cd16917">
    <property type="entry name" value="HATPase_UhpB-NarQ-NarX-like"/>
    <property type="match status" value="1"/>
</dbReference>
<keyword evidence="9" id="KW-0479">Metal-binding</keyword>
<dbReference type="EC" id="2.7.13.3" evidence="4"/>
<dbReference type="RefSeq" id="WP_160954295.1">
    <property type="nucleotide sequence ID" value="NZ_WWEQ01000091.1"/>
</dbReference>
<keyword evidence="11" id="KW-0408">Iron</keyword>
<reference evidence="19 20" key="1">
    <citation type="submission" date="2020-01" db="EMBL/GenBank/DDBJ databases">
        <authorList>
            <person name="Deng T."/>
        </authorList>
    </citation>
    <scope>NUCLEOTIDE SEQUENCE [LARGE SCALE GENOMIC DNA]</scope>
    <source>
        <strain evidence="19 20">5221</strain>
    </source>
</reference>